<protein>
    <recommendedName>
        <fullName evidence="5 14">Cytidine deaminase</fullName>
        <ecNumber evidence="4 14">3.5.4.5</ecNumber>
    </recommendedName>
    <alternativeName>
        <fullName evidence="9 14">Cytidine aminohydrolase</fullName>
    </alternativeName>
</protein>
<evidence type="ECO:0000259" key="15">
    <source>
        <dbReference type="PROSITE" id="PS51747"/>
    </source>
</evidence>
<evidence type="ECO:0000256" key="10">
    <source>
        <dbReference type="ARBA" id="ARBA00049252"/>
    </source>
</evidence>
<dbReference type="GO" id="GO:0072527">
    <property type="term" value="P:pyrimidine-containing compound metabolic process"/>
    <property type="evidence" value="ECO:0007669"/>
    <property type="project" value="UniProtKB-ARBA"/>
</dbReference>
<evidence type="ECO:0000256" key="5">
    <source>
        <dbReference type="ARBA" id="ARBA00018266"/>
    </source>
</evidence>
<feature type="binding site" evidence="13">
    <location>
        <position position="102"/>
    </location>
    <ligand>
        <name>Zn(2+)</name>
        <dbReference type="ChEBI" id="CHEBI:29105"/>
        <note>catalytic</note>
    </ligand>
</feature>
<comment type="function">
    <text evidence="2 14">This enzyme scavenges exogenous and endogenous cytidine and 2'-deoxycytidine for UMP synthesis.</text>
</comment>
<evidence type="ECO:0000256" key="7">
    <source>
        <dbReference type="ARBA" id="ARBA00022801"/>
    </source>
</evidence>
<dbReference type="InterPro" id="IPR050202">
    <property type="entry name" value="Cyt/Deoxycyt_deaminase"/>
</dbReference>
<keyword evidence="17" id="KW-1185">Reference proteome</keyword>
<dbReference type="GO" id="GO:0008270">
    <property type="term" value="F:zinc ion binding"/>
    <property type="evidence" value="ECO:0007669"/>
    <property type="project" value="UniProtKB-UniRule"/>
</dbReference>
<dbReference type="EMBL" id="QHKO01000004">
    <property type="protein sequence ID" value="RAL22207.1"/>
    <property type="molecule type" value="Genomic_DNA"/>
</dbReference>
<evidence type="ECO:0000256" key="6">
    <source>
        <dbReference type="ARBA" id="ARBA00022723"/>
    </source>
</evidence>
<dbReference type="PANTHER" id="PTHR11644:SF2">
    <property type="entry name" value="CYTIDINE DEAMINASE"/>
    <property type="match status" value="1"/>
</dbReference>
<evidence type="ECO:0000256" key="3">
    <source>
        <dbReference type="ARBA" id="ARBA00006576"/>
    </source>
</evidence>
<dbReference type="CDD" id="cd01283">
    <property type="entry name" value="cytidine_deaminase"/>
    <property type="match status" value="1"/>
</dbReference>
<feature type="binding site" evidence="13">
    <location>
        <position position="66"/>
    </location>
    <ligand>
        <name>Zn(2+)</name>
        <dbReference type="ChEBI" id="CHEBI:29105"/>
        <note>catalytic</note>
    </ligand>
</feature>
<dbReference type="InterPro" id="IPR006262">
    <property type="entry name" value="Cyt_deam_tetra"/>
</dbReference>
<dbReference type="InterPro" id="IPR002125">
    <property type="entry name" value="CMP_dCMP_dom"/>
</dbReference>
<dbReference type="InterPro" id="IPR016193">
    <property type="entry name" value="Cytidine_deaminase-like"/>
</dbReference>
<dbReference type="Pfam" id="PF00383">
    <property type="entry name" value="dCMP_cyt_deam_1"/>
    <property type="match status" value="1"/>
</dbReference>
<dbReference type="Gene3D" id="3.40.140.10">
    <property type="entry name" value="Cytidine Deaminase, domain 2"/>
    <property type="match status" value="1"/>
</dbReference>
<comment type="similarity">
    <text evidence="3 14">Belongs to the cytidine and deoxycytidylate deaminase family.</text>
</comment>
<dbReference type="AlphaFoldDB" id="A0A328CAD8"/>
<evidence type="ECO:0000256" key="13">
    <source>
        <dbReference type="PIRSR" id="PIRSR606262-3"/>
    </source>
</evidence>
<evidence type="ECO:0000256" key="8">
    <source>
        <dbReference type="ARBA" id="ARBA00022833"/>
    </source>
</evidence>
<dbReference type="FunFam" id="3.40.140.10:FF:000008">
    <property type="entry name" value="Cytidine deaminase"/>
    <property type="match status" value="1"/>
</dbReference>
<dbReference type="PANTHER" id="PTHR11644">
    <property type="entry name" value="CYTIDINE DEAMINASE"/>
    <property type="match status" value="1"/>
</dbReference>
<evidence type="ECO:0000256" key="1">
    <source>
        <dbReference type="ARBA" id="ARBA00001947"/>
    </source>
</evidence>
<proteinExistence type="inferred from homology"/>
<dbReference type="GO" id="GO:0042802">
    <property type="term" value="F:identical protein binding"/>
    <property type="evidence" value="ECO:0007669"/>
    <property type="project" value="UniProtKB-ARBA"/>
</dbReference>
<dbReference type="OrthoDB" id="9795347at2"/>
<dbReference type="PROSITE" id="PS51747">
    <property type="entry name" value="CYT_DCMP_DEAMINASES_2"/>
    <property type="match status" value="1"/>
</dbReference>
<dbReference type="NCBIfam" id="TIGR01354">
    <property type="entry name" value="cyt_deam_tetra"/>
    <property type="match status" value="1"/>
</dbReference>
<comment type="cofactor">
    <cofactor evidence="1 13 14">
        <name>Zn(2+)</name>
        <dbReference type="ChEBI" id="CHEBI:29105"/>
    </cofactor>
</comment>
<evidence type="ECO:0000256" key="12">
    <source>
        <dbReference type="PIRSR" id="PIRSR606262-1"/>
    </source>
</evidence>
<name>A0A328CAD8_9DELT</name>
<dbReference type="GO" id="GO:0055086">
    <property type="term" value="P:nucleobase-containing small molecule metabolic process"/>
    <property type="evidence" value="ECO:0007669"/>
    <property type="project" value="UniProtKB-ARBA"/>
</dbReference>
<dbReference type="EC" id="3.5.4.5" evidence="4 14"/>
<comment type="catalytic activity">
    <reaction evidence="11 14">
        <text>cytidine + H2O + H(+) = uridine + NH4(+)</text>
        <dbReference type="Rhea" id="RHEA:16069"/>
        <dbReference type="ChEBI" id="CHEBI:15377"/>
        <dbReference type="ChEBI" id="CHEBI:15378"/>
        <dbReference type="ChEBI" id="CHEBI:16704"/>
        <dbReference type="ChEBI" id="CHEBI:17562"/>
        <dbReference type="ChEBI" id="CHEBI:28938"/>
        <dbReference type="EC" id="3.5.4.5"/>
    </reaction>
</comment>
<accession>A0A328CAD8</accession>
<evidence type="ECO:0000256" key="14">
    <source>
        <dbReference type="RuleBase" id="RU364006"/>
    </source>
</evidence>
<keyword evidence="8 13" id="KW-0862">Zinc</keyword>
<dbReference type="GO" id="GO:0004126">
    <property type="term" value="F:cytidine deaminase activity"/>
    <property type="evidence" value="ECO:0007669"/>
    <property type="project" value="UniProtKB-UniRule"/>
</dbReference>
<dbReference type="SUPFAM" id="SSF53927">
    <property type="entry name" value="Cytidine deaminase-like"/>
    <property type="match status" value="1"/>
</dbReference>
<dbReference type="InterPro" id="IPR016192">
    <property type="entry name" value="APOBEC/CMP_deaminase_Zn-bd"/>
</dbReference>
<dbReference type="RefSeq" id="WP_111729778.1">
    <property type="nucleotide sequence ID" value="NZ_QHKO01000004.1"/>
</dbReference>
<dbReference type="NCBIfam" id="NF004064">
    <property type="entry name" value="PRK05578.1"/>
    <property type="match status" value="1"/>
</dbReference>
<evidence type="ECO:0000313" key="17">
    <source>
        <dbReference type="Proteomes" id="UP000249169"/>
    </source>
</evidence>
<sequence length="144" mass="15685">MTQNDERFAEISDEDWARLERAALQVREHAHVPYSNFPVGAALLTEDGEVVVGCNVENATIGATVCAERNAIGTAVASGQQRFVALAVVTDVDEPSAPCGICRQVLAEFCDDLPILMLNTSGTRRFTTLDELLPMRFSGRDFLP</sequence>
<gene>
    <name evidence="16" type="ORF">DL240_10155</name>
</gene>
<evidence type="ECO:0000256" key="11">
    <source>
        <dbReference type="ARBA" id="ARBA00049558"/>
    </source>
</evidence>
<feature type="domain" description="CMP/dCMP-type deaminase" evidence="15">
    <location>
        <begin position="14"/>
        <end position="140"/>
    </location>
</feature>
<feature type="binding site" evidence="13">
    <location>
        <position position="99"/>
    </location>
    <ligand>
        <name>Zn(2+)</name>
        <dbReference type="ChEBI" id="CHEBI:29105"/>
        <note>catalytic</note>
    </ligand>
</feature>
<evidence type="ECO:0000256" key="9">
    <source>
        <dbReference type="ARBA" id="ARBA00032005"/>
    </source>
</evidence>
<evidence type="ECO:0000256" key="2">
    <source>
        <dbReference type="ARBA" id="ARBA00003949"/>
    </source>
</evidence>
<comment type="catalytic activity">
    <reaction evidence="10 14">
        <text>2'-deoxycytidine + H2O + H(+) = 2'-deoxyuridine + NH4(+)</text>
        <dbReference type="Rhea" id="RHEA:13433"/>
        <dbReference type="ChEBI" id="CHEBI:15377"/>
        <dbReference type="ChEBI" id="CHEBI:15378"/>
        <dbReference type="ChEBI" id="CHEBI:15698"/>
        <dbReference type="ChEBI" id="CHEBI:16450"/>
        <dbReference type="ChEBI" id="CHEBI:28938"/>
        <dbReference type="EC" id="3.5.4.5"/>
    </reaction>
</comment>
<organism evidence="16 17">
    <name type="scientific">Lujinxingia litoralis</name>
    <dbReference type="NCBI Taxonomy" id="2211119"/>
    <lineage>
        <taxon>Bacteria</taxon>
        <taxon>Deltaproteobacteria</taxon>
        <taxon>Bradymonadales</taxon>
        <taxon>Lujinxingiaceae</taxon>
        <taxon>Lujinxingia</taxon>
    </lineage>
</organism>
<comment type="caution">
    <text evidence="16">The sequence shown here is derived from an EMBL/GenBank/DDBJ whole genome shotgun (WGS) entry which is preliminary data.</text>
</comment>
<dbReference type="Proteomes" id="UP000249169">
    <property type="component" value="Unassembled WGS sequence"/>
</dbReference>
<evidence type="ECO:0000256" key="4">
    <source>
        <dbReference type="ARBA" id="ARBA00012783"/>
    </source>
</evidence>
<reference evidence="16 17" key="1">
    <citation type="submission" date="2018-05" db="EMBL/GenBank/DDBJ databases">
        <title>Lujinxingia marina gen. nov. sp. nov., a new facultative anaerobic member of the class Deltaproteobacteria, and proposal of Lujinxingaceae fam. nov.</title>
        <authorList>
            <person name="Li C.-M."/>
        </authorList>
    </citation>
    <scope>NUCLEOTIDE SEQUENCE [LARGE SCALE GENOMIC DNA]</scope>
    <source>
        <strain evidence="16 17">B210</strain>
    </source>
</reference>
<dbReference type="PROSITE" id="PS00903">
    <property type="entry name" value="CYT_DCMP_DEAMINASES_1"/>
    <property type="match status" value="1"/>
</dbReference>
<feature type="active site" description="Proton donor" evidence="12">
    <location>
        <position position="68"/>
    </location>
</feature>
<dbReference type="GO" id="GO:0005829">
    <property type="term" value="C:cytosol"/>
    <property type="evidence" value="ECO:0007669"/>
    <property type="project" value="TreeGrafter"/>
</dbReference>
<keyword evidence="6 13" id="KW-0479">Metal-binding</keyword>
<keyword evidence="7 14" id="KW-0378">Hydrolase</keyword>
<evidence type="ECO:0000313" key="16">
    <source>
        <dbReference type="EMBL" id="RAL22207.1"/>
    </source>
</evidence>